<evidence type="ECO:0000313" key="3">
    <source>
        <dbReference type="Proteomes" id="UP000199226"/>
    </source>
</evidence>
<sequence length="507" mass="58786">MKQIINKPADINKIEFWAVTTMFVFSIFFLVSGSINQNWVPNKGLFRESLQQYSYFDNYFIPTLFRYAVFYGSYLLLTLLIIPPLSRKENIAKNIIYIHVIFYFISVSMGTTDTWIKGYLFDQYPDEDLYTKLFQDNIMYSFWLMIMFAFYTAIKYVAIYLLENSDLIQSEYRVITRDGIYAFILWMIGLFLLLIGNADEGAVIVIAICTLMGITIYCYSIYNLIPQVYKKGKTFKAYFWKLAGITVISVIPLSLFSLIFNHRNDPEIAIAVSLFNIAFQLLITGPLSWYLYKQRLTANYEIIGLKTALGHSNANLNFLRSQINPHFLFNILNSLYGTALQERSERTADGIQRLGDMMRFMLHENMQEKISLTREIEYLNNYIALQTLRTQTSPDITIQSEIEEHMGNLQIAPMLLIPFVENAFKHGISLKESSGIRISLLCKDKSLYFDVSNSIHAKNSNDPESEKNGIGLNNVQQRLRLLYPGKHELTIRENGKEFFIHLTIQLD</sequence>
<dbReference type="PANTHER" id="PTHR34220:SF7">
    <property type="entry name" value="SENSOR HISTIDINE KINASE YPDA"/>
    <property type="match status" value="1"/>
</dbReference>
<feature type="domain" description="Signal transduction histidine kinase internal region" evidence="1">
    <location>
        <begin position="314"/>
        <end position="391"/>
    </location>
</feature>
<dbReference type="OrthoDB" id="9792992at2"/>
<keyword evidence="3" id="KW-1185">Reference proteome</keyword>
<dbReference type="Pfam" id="PF06580">
    <property type="entry name" value="His_kinase"/>
    <property type="match status" value="1"/>
</dbReference>
<dbReference type="SUPFAM" id="SSF55874">
    <property type="entry name" value="ATPase domain of HSP90 chaperone/DNA topoisomerase II/histidine kinase"/>
    <property type="match status" value="1"/>
</dbReference>
<dbReference type="EMBL" id="FNHH01000029">
    <property type="protein sequence ID" value="SDM92857.1"/>
    <property type="molecule type" value="Genomic_DNA"/>
</dbReference>
<dbReference type="Gene3D" id="3.30.565.10">
    <property type="entry name" value="Histidine kinase-like ATPase, C-terminal domain"/>
    <property type="match status" value="1"/>
</dbReference>
<keyword evidence="2" id="KW-0808">Transferase</keyword>
<evidence type="ECO:0000313" key="2">
    <source>
        <dbReference type="EMBL" id="SDM92857.1"/>
    </source>
</evidence>
<organism evidence="2 3">
    <name type="scientific">Daejeonella rubra</name>
    <dbReference type="NCBI Taxonomy" id="990371"/>
    <lineage>
        <taxon>Bacteria</taxon>
        <taxon>Pseudomonadati</taxon>
        <taxon>Bacteroidota</taxon>
        <taxon>Sphingobacteriia</taxon>
        <taxon>Sphingobacteriales</taxon>
        <taxon>Sphingobacteriaceae</taxon>
        <taxon>Daejeonella</taxon>
    </lineage>
</organism>
<dbReference type="STRING" id="990371.SAMN05421813_12917"/>
<reference evidence="3" key="1">
    <citation type="submission" date="2016-10" db="EMBL/GenBank/DDBJ databases">
        <authorList>
            <person name="Varghese N."/>
            <person name="Submissions S."/>
        </authorList>
    </citation>
    <scope>NUCLEOTIDE SEQUENCE [LARGE SCALE GENOMIC DNA]</scope>
    <source>
        <strain evidence="3">DSM 24536</strain>
    </source>
</reference>
<dbReference type="AlphaFoldDB" id="A0A1G9X880"/>
<dbReference type="InterPro" id="IPR050640">
    <property type="entry name" value="Bact_2-comp_sensor_kinase"/>
</dbReference>
<proteinExistence type="predicted"/>
<accession>A0A1G9X880</accession>
<dbReference type="InterPro" id="IPR036890">
    <property type="entry name" value="HATPase_C_sf"/>
</dbReference>
<dbReference type="GO" id="GO:0016020">
    <property type="term" value="C:membrane"/>
    <property type="evidence" value="ECO:0007669"/>
    <property type="project" value="InterPro"/>
</dbReference>
<protein>
    <submittedName>
        <fullName evidence="2">Histidine kinase</fullName>
    </submittedName>
</protein>
<dbReference type="PANTHER" id="PTHR34220">
    <property type="entry name" value="SENSOR HISTIDINE KINASE YPDA"/>
    <property type="match status" value="1"/>
</dbReference>
<dbReference type="InterPro" id="IPR010559">
    <property type="entry name" value="Sig_transdc_His_kin_internal"/>
</dbReference>
<dbReference type="RefSeq" id="WP_090706420.1">
    <property type="nucleotide sequence ID" value="NZ_FNHH01000029.1"/>
</dbReference>
<dbReference type="Proteomes" id="UP000199226">
    <property type="component" value="Unassembled WGS sequence"/>
</dbReference>
<name>A0A1G9X880_9SPHI</name>
<evidence type="ECO:0000259" key="1">
    <source>
        <dbReference type="Pfam" id="PF06580"/>
    </source>
</evidence>
<gene>
    <name evidence="2" type="ORF">SAMN05421813_12917</name>
</gene>
<dbReference type="GO" id="GO:0000155">
    <property type="term" value="F:phosphorelay sensor kinase activity"/>
    <property type="evidence" value="ECO:0007669"/>
    <property type="project" value="InterPro"/>
</dbReference>
<keyword evidence="2" id="KW-0418">Kinase</keyword>